<evidence type="ECO:0000256" key="4">
    <source>
        <dbReference type="SAM" id="MobiDB-lite"/>
    </source>
</evidence>
<dbReference type="InterPro" id="IPR036322">
    <property type="entry name" value="WD40_repeat_dom_sf"/>
</dbReference>
<keyword evidence="2" id="KW-0804">Transcription</keyword>
<dbReference type="PANTHER" id="PTHR15052:SF2">
    <property type="entry name" value="GENERAL TRANSCRIPTION FACTOR 3C POLYPEPTIDE 2"/>
    <property type="match status" value="1"/>
</dbReference>
<gene>
    <name evidence="5" type="ORF">RJ639_039162</name>
</gene>
<protein>
    <recommendedName>
        <fullName evidence="7">General transcription factor 3C polypeptide 2</fullName>
    </recommendedName>
</protein>
<dbReference type="SMART" id="SM00320">
    <property type="entry name" value="WD40"/>
    <property type="match status" value="4"/>
</dbReference>
<evidence type="ECO:0000256" key="3">
    <source>
        <dbReference type="ARBA" id="ARBA00023242"/>
    </source>
</evidence>
<keyword evidence="3" id="KW-0539">Nucleus</keyword>
<comment type="subcellular location">
    <subcellularLocation>
        <location evidence="1">Nucleus</location>
    </subcellularLocation>
</comment>
<dbReference type="GO" id="GO:0000127">
    <property type="term" value="C:transcription factor TFIIIC complex"/>
    <property type="evidence" value="ECO:0007669"/>
    <property type="project" value="TreeGrafter"/>
</dbReference>
<dbReference type="GO" id="GO:0003677">
    <property type="term" value="F:DNA binding"/>
    <property type="evidence" value="ECO:0007669"/>
    <property type="project" value="InterPro"/>
</dbReference>
<keyword evidence="6" id="KW-1185">Reference proteome</keyword>
<feature type="compositionally biased region" description="Basic residues" evidence="4">
    <location>
        <begin position="367"/>
        <end position="376"/>
    </location>
</feature>
<evidence type="ECO:0000313" key="6">
    <source>
        <dbReference type="Proteomes" id="UP001188597"/>
    </source>
</evidence>
<proteinExistence type="predicted"/>
<feature type="region of interest" description="Disordered" evidence="4">
    <location>
        <begin position="422"/>
        <end position="442"/>
    </location>
</feature>
<dbReference type="GO" id="GO:0006383">
    <property type="term" value="P:transcription by RNA polymerase III"/>
    <property type="evidence" value="ECO:0007669"/>
    <property type="project" value="TreeGrafter"/>
</dbReference>
<feature type="compositionally biased region" description="Polar residues" evidence="4">
    <location>
        <begin position="515"/>
        <end position="529"/>
    </location>
</feature>
<reference evidence="5" key="1">
    <citation type="submission" date="2022-12" db="EMBL/GenBank/DDBJ databases">
        <title>Draft genome assemblies for two species of Escallonia (Escalloniales).</title>
        <authorList>
            <person name="Chanderbali A."/>
            <person name="Dervinis C."/>
            <person name="Anghel I."/>
            <person name="Soltis D."/>
            <person name="Soltis P."/>
            <person name="Zapata F."/>
        </authorList>
    </citation>
    <scope>NUCLEOTIDE SEQUENCE</scope>
    <source>
        <strain evidence="5">UCBG64.0493</strain>
        <tissue evidence="5">Leaf</tissue>
    </source>
</reference>
<feature type="region of interest" description="Disordered" evidence="4">
    <location>
        <begin position="458"/>
        <end position="599"/>
    </location>
</feature>
<evidence type="ECO:0008006" key="7">
    <source>
        <dbReference type="Google" id="ProtNLM"/>
    </source>
</evidence>
<feature type="compositionally biased region" description="Basic residues" evidence="4">
    <location>
        <begin position="478"/>
        <end position="487"/>
    </location>
</feature>
<evidence type="ECO:0000313" key="5">
    <source>
        <dbReference type="EMBL" id="KAK3029670.1"/>
    </source>
</evidence>
<feature type="region of interest" description="Disordered" evidence="4">
    <location>
        <begin position="10"/>
        <end position="37"/>
    </location>
</feature>
<sequence>MEEAIVVDVDAAVGEESRREQPAVAGEGGSTAPVTADNHDECLPEIKVSPFDESVENHFKAVDTISQLCGEAECELDQAEIARLSSSVTFLREWRHFNYQPRVVQFSCQSESPQGKVVLGGATLPQFSAATVPKMEGQSGNAISPESRSYAAYLRVVDLDSILYLIRSCCSKDFVMYVGGSVWALDWCPRAHEMSERDIKTEVFVLIVTLFLSFIKVAAHPPESSYHKIGAPLSGRGVIQIWCLVNVCAKEEDAPLQGKKKPKQKSLIAEKIKIKSTGPKKARGRPRKTPVNETTDNSEYVQALPDQLPEDSSTLLPADEGSRDTQEQSTEKDAGRKRSRTSQEASEVQQEDPSNSDTAEAISIQPRKARGRPRKKPVNESVSTLDCSNPCVQTLAVQFQGASETKQNPSNNEPVDDLVAQTQKRKGRPIEKQTNESIGNSDCSSHFVQALAQFPEGSLVPKENPSNNEAVKVISQPQKRKGRPRKKLINESTDNFGVQALAVQLPEGSSEPKENLSNSEIMEVVSTQPQKRKGRPRKMPVNESVDNNRVQDLVQIPEGSSEPKENLSISEKVEVTLTQPQKQKRRPRKKPINESIGYSDSNNHVQAFAVEFPETSSKLLPGDMIPANTSEQVAKRKTGKIREGSKLGVPENSLVTTSEPRRLKDKASIRANVPDNSPPLLTENENDKYFVLNQEMPSTSGRVSMRLRDKSANECSFKTYPARCSIPEDVALPRLMLCLGHNGKVAWDVKWRPCDVCGRDSKHRMGYLAVLLGNGALEVWEVPSPRALRYIYSTCQNEGTDPRFVKLDPVFRCSMLKCGDRQSIPLTVEWSASSPHDLILAGCHDGVVAMWKFSANSSSKDTRPLLCFTADTVPIRALAWAPAESGPESANLIVTAGHKGLKFWDIRDPFLPLWDLNPVQRVIYSLDWLPDPRCVIVSFDDGTLRILSLLKAAYDVPVTGKPFVGTQQQGLHSYYCSSFAIWSVQVSRLTGMVAYCSADGAVLRFQLTTRAVEKDPLRNRAPHFLCGSLTEVESTLTVTSPLPNIPFPMKKSLNEWGNAPRTIRGFLSVSNQEKRAREQLAEGQTSDEQPLGIELGSEDTLIAKNIKQAQKTKTSGKKKPNANQALVCRDEERENVHEVVLEKGEAVDDIEVFPPKIVAMHRFPQRSLYLMIPLFFKIMPENGNKQMRMSQVDSKVEALKECYDGDRRQIEDEGNAIAGGDARRI</sequence>
<dbReference type="SUPFAM" id="SSF50978">
    <property type="entry name" value="WD40 repeat-like"/>
    <property type="match status" value="1"/>
</dbReference>
<dbReference type="GO" id="GO:0005634">
    <property type="term" value="C:nucleus"/>
    <property type="evidence" value="ECO:0007669"/>
    <property type="project" value="UniProtKB-SubCell"/>
</dbReference>
<dbReference type="InterPro" id="IPR001680">
    <property type="entry name" value="WD40_rpt"/>
</dbReference>
<dbReference type="InterPro" id="IPR017956">
    <property type="entry name" value="AT_hook_DNA-bd_motif"/>
</dbReference>
<feature type="compositionally biased region" description="Basic residues" evidence="4">
    <location>
        <begin position="278"/>
        <end position="288"/>
    </location>
</feature>
<accession>A0AA89B6C8</accession>
<comment type="caution">
    <text evidence="5">The sequence shown here is derived from an EMBL/GenBank/DDBJ whole genome shotgun (WGS) entry which is preliminary data.</text>
</comment>
<dbReference type="Gene3D" id="2.130.10.10">
    <property type="entry name" value="YVTN repeat-like/Quinoprotein amine dehydrogenase"/>
    <property type="match status" value="1"/>
</dbReference>
<dbReference type="PRINTS" id="PR00929">
    <property type="entry name" value="ATHOOK"/>
</dbReference>
<dbReference type="PANTHER" id="PTHR15052">
    <property type="entry name" value="RNA POLYMERASE III TRANSCRIPTION INITIATION FACTOR COMPLEX SUBUNIT"/>
    <property type="match status" value="1"/>
</dbReference>
<dbReference type="InterPro" id="IPR015943">
    <property type="entry name" value="WD40/YVTN_repeat-like_dom_sf"/>
</dbReference>
<dbReference type="InterPro" id="IPR052416">
    <property type="entry name" value="GTF3C_component"/>
</dbReference>
<organism evidence="5 6">
    <name type="scientific">Escallonia herrerae</name>
    <dbReference type="NCBI Taxonomy" id="1293975"/>
    <lineage>
        <taxon>Eukaryota</taxon>
        <taxon>Viridiplantae</taxon>
        <taxon>Streptophyta</taxon>
        <taxon>Embryophyta</taxon>
        <taxon>Tracheophyta</taxon>
        <taxon>Spermatophyta</taxon>
        <taxon>Magnoliopsida</taxon>
        <taxon>eudicotyledons</taxon>
        <taxon>Gunneridae</taxon>
        <taxon>Pentapetalae</taxon>
        <taxon>asterids</taxon>
        <taxon>campanulids</taxon>
        <taxon>Escalloniales</taxon>
        <taxon>Escalloniaceae</taxon>
        <taxon>Escallonia</taxon>
    </lineage>
</organism>
<feature type="compositionally biased region" description="Basic and acidic residues" evidence="4">
    <location>
        <begin position="320"/>
        <end position="336"/>
    </location>
</feature>
<evidence type="ECO:0000256" key="1">
    <source>
        <dbReference type="ARBA" id="ARBA00004123"/>
    </source>
</evidence>
<name>A0AA89B6C8_9ASTE</name>
<feature type="compositionally biased region" description="Polar residues" evidence="4">
    <location>
        <begin position="291"/>
        <end position="300"/>
    </location>
</feature>
<dbReference type="AlphaFoldDB" id="A0AA89B6C8"/>
<feature type="compositionally biased region" description="Polar residues" evidence="4">
    <location>
        <begin position="342"/>
        <end position="358"/>
    </location>
</feature>
<dbReference type="EMBL" id="JAVXUP010000369">
    <property type="protein sequence ID" value="KAK3029670.1"/>
    <property type="molecule type" value="Genomic_DNA"/>
</dbReference>
<feature type="region of interest" description="Disordered" evidence="4">
    <location>
        <begin position="255"/>
        <end position="386"/>
    </location>
</feature>
<dbReference type="Proteomes" id="UP001188597">
    <property type="component" value="Unassembled WGS sequence"/>
</dbReference>
<evidence type="ECO:0000256" key="2">
    <source>
        <dbReference type="ARBA" id="ARBA00023163"/>
    </source>
</evidence>